<dbReference type="Proteomes" id="UP001057402">
    <property type="component" value="Chromosome 3"/>
</dbReference>
<accession>A0ACB9RVY4</accession>
<gene>
    <name evidence="1" type="ORF">MLD38_008364</name>
</gene>
<reference evidence="2" key="1">
    <citation type="journal article" date="2023" name="Front. Plant Sci.">
        <title>Chromosomal-level genome assembly of Melastoma candidum provides insights into trichome evolution.</title>
        <authorList>
            <person name="Zhong Y."/>
            <person name="Wu W."/>
            <person name="Sun C."/>
            <person name="Zou P."/>
            <person name="Liu Y."/>
            <person name="Dai S."/>
            <person name="Zhou R."/>
        </authorList>
    </citation>
    <scope>NUCLEOTIDE SEQUENCE [LARGE SCALE GENOMIC DNA]</scope>
</reference>
<organism evidence="1 2">
    <name type="scientific">Melastoma candidum</name>
    <dbReference type="NCBI Taxonomy" id="119954"/>
    <lineage>
        <taxon>Eukaryota</taxon>
        <taxon>Viridiplantae</taxon>
        <taxon>Streptophyta</taxon>
        <taxon>Embryophyta</taxon>
        <taxon>Tracheophyta</taxon>
        <taxon>Spermatophyta</taxon>
        <taxon>Magnoliopsida</taxon>
        <taxon>eudicotyledons</taxon>
        <taxon>Gunneridae</taxon>
        <taxon>Pentapetalae</taxon>
        <taxon>rosids</taxon>
        <taxon>malvids</taxon>
        <taxon>Myrtales</taxon>
        <taxon>Melastomataceae</taxon>
        <taxon>Melastomatoideae</taxon>
        <taxon>Melastomateae</taxon>
        <taxon>Melastoma</taxon>
    </lineage>
</organism>
<evidence type="ECO:0000313" key="1">
    <source>
        <dbReference type="EMBL" id="KAI4382391.1"/>
    </source>
</evidence>
<keyword evidence="2" id="KW-1185">Reference proteome</keyword>
<protein>
    <submittedName>
        <fullName evidence="1">Uncharacterized protein</fullName>
    </submittedName>
</protein>
<comment type="caution">
    <text evidence="1">The sequence shown here is derived from an EMBL/GenBank/DDBJ whole genome shotgun (WGS) entry which is preliminary data.</text>
</comment>
<proteinExistence type="predicted"/>
<evidence type="ECO:0000313" key="2">
    <source>
        <dbReference type="Proteomes" id="UP001057402"/>
    </source>
</evidence>
<dbReference type="EMBL" id="CM042882">
    <property type="protein sequence ID" value="KAI4382391.1"/>
    <property type="molecule type" value="Genomic_DNA"/>
</dbReference>
<name>A0ACB9RVY4_9MYRT</name>
<sequence>MASASLPLFLQPRTAAFQLRHIRLKPPNYINNGGCSPPPKSVCPNVAVRHSSSVGLSIPRKRGRSWRLSSAAEDALPLDAASVEGSSPEIISSGDEGASTIIQVLLFAAFVGLSILTIGVIYIAVTDFLQKREREKFEKEEAAKAKKGGKKGKVRARARAGPRGFGQKPDPDESDD</sequence>